<protein>
    <submittedName>
        <fullName evidence="2">Uncharacterized protein</fullName>
    </submittedName>
</protein>
<dbReference type="EMBL" id="KI676295">
    <property type="protein sequence ID" value="ETL26282.1"/>
    <property type="molecule type" value="Genomic_DNA"/>
</dbReference>
<proteinExistence type="predicted"/>
<evidence type="ECO:0000313" key="2">
    <source>
        <dbReference type="EMBL" id="ETL26282.1"/>
    </source>
</evidence>
<organism evidence="2">
    <name type="scientific">Phytophthora nicotianae</name>
    <name type="common">Potato buckeye rot agent</name>
    <name type="synonym">Phytophthora parasitica</name>
    <dbReference type="NCBI Taxonomy" id="4792"/>
    <lineage>
        <taxon>Eukaryota</taxon>
        <taxon>Sar</taxon>
        <taxon>Stramenopiles</taxon>
        <taxon>Oomycota</taxon>
        <taxon>Peronosporomycetes</taxon>
        <taxon>Peronosporales</taxon>
        <taxon>Peronosporaceae</taxon>
        <taxon>Phytophthora</taxon>
    </lineage>
</organism>
<accession>W2HYI0</accession>
<reference evidence="2" key="1">
    <citation type="submission" date="2013-11" db="EMBL/GenBank/DDBJ databases">
        <title>The Genome Sequence of Phytophthora parasitica CJ05E6.</title>
        <authorList>
            <consortium name="The Broad Institute Genomics Platform"/>
            <person name="Russ C."/>
            <person name="Tyler B."/>
            <person name="Panabieres F."/>
            <person name="Shan W."/>
            <person name="Tripathy S."/>
            <person name="Grunwald N."/>
            <person name="Machado M."/>
            <person name="Johnson C.S."/>
            <person name="Arredondo F."/>
            <person name="Hong C."/>
            <person name="Coffey M."/>
            <person name="Young S.K."/>
            <person name="Zeng Q."/>
            <person name="Gargeya S."/>
            <person name="Fitzgerald M."/>
            <person name="Abouelleil A."/>
            <person name="Alvarado L."/>
            <person name="Chapman S.B."/>
            <person name="Gainer-Dewar J."/>
            <person name="Goldberg J."/>
            <person name="Griggs A."/>
            <person name="Gujja S."/>
            <person name="Hansen M."/>
            <person name="Howarth C."/>
            <person name="Imamovic A."/>
            <person name="Ireland A."/>
            <person name="Larimer J."/>
            <person name="McCowan C."/>
            <person name="Murphy C."/>
            <person name="Pearson M."/>
            <person name="Poon T.W."/>
            <person name="Priest M."/>
            <person name="Roberts A."/>
            <person name="Saif S."/>
            <person name="Shea T."/>
            <person name="Sykes S."/>
            <person name="Wortman J."/>
            <person name="Nusbaum C."/>
            <person name="Birren B."/>
        </authorList>
    </citation>
    <scope>NUCLEOTIDE SEQUENCE [LARGE SCALE GENOMIC DNA]</scope>
    <source>
        <strain evidence="2">CJ05E6</strain>
    </source>
</reference>
<feature type="compositionally biased region" description="Gly residues" evidence="1">
    <location>
        <begin position="76"/>
        <end position="88"/>
    </location>
</feature>
<sequence length="95" mass="9732">MWTNIALVSPSIRVTAVREFDLSAIGQGKCAERLNSVAGQDGAHGEPGLRGGNLTAVCQKLKDDSHILRSTVSCGQSGGDAQNGGEGVDGTDSAY</sequence>
<feature type="region of interest" description="Disordered" evidence="1">
    <location>
        <begin position="72"/>
        <end position="95"/>
    </location>
</feature>
<evidence type="ECO:0000256" key="1">
    <source>
        <dbReference type="SAM" id="MobiDB-lite"/>
    </source>
</evidence>
<feature type="non-terminal residue" evidence="2">
    <location>
        <position position="95"/>
    </location>
</feature>
<name>W2HYI0_PHYNI</name>
<dbReference type="AlphaFoldDB" id="W2HYI0"/>
<gene>
    <name evidence="2" type="ORF">L916_20031</name>
</gene>
<dbReference type="VEuPathDB" id="FungiDB:PPTG_06031"/>
<dbReference type="Proteomes" id="UP000053864">
    <property type="component" value="Unassembled WGS sequence"/>
</dbReference>